<evidence type="ECO:0000259" key="11">
    <source>
        <dbReference type="Pfam" id="PF25994"/>
    </source>
</evidence>
<feature type="domain" description="AprE-like long alpha-helical hairpin" evidence="11">
    <location>
        <begin position="124"/>
        <end position="314"/>
    </location>
</feature>
<keyword evidence="14" id="KW-1185">Reference proteome</keyword>
<evidence type="ECO:0000256" key="9">
    <source>
        <dbReference type="RuleBase" id="RU365093"/>
    </source>
</evidence>
<dbReference type="PANTHER" id="PTHR30386">
    <property type="entry name" value="MEMBRANE FUSION SUBUNIT OF EMRAB-TOLC MULTIDRUG EFFLUX PUMP"/>
    <property type="match status" value="1"/>
</dbReference>
<evidence type="ECO:0000256" key="10">
    <source>
        <dbReference type="SAM" id="Coils"/>
    </source>
</evidence>
<dbReference type="NCBIfam" id="TIGR01843">
    <property type="entry name" value="type_I_hlyD"/>
    <property type="match status" value="1"/>
</dbReference>
<dbReference type="SUPFAM" id="SSF111369">
    <property type="entry name" value="HlyD-like secretion proteins"/>
    <property type="match status" value="1"/>
</dbReference>
<dbReference type="PANTHER" id="PTHR30386:SF17">
    <property type="entry name" value="ALKALINE PROTEASE SECRETION PROTEIN APRE"/>
    <property type="match status" value="1"/>
</dbReference>
<evidence type="ECO:0000256" key="8">
    <source>
        <dbReference type="ARBA" id="ARBA00023136"/>
    </source>
</evidence>
<keyword evidence="3 9" id="KW-0813">Transport</keyword>
<evidence type="ECO:0000256" key="2">
    <source>
        <dbReference type="ARBA" id="ARBA00009477"/>
    </source>
</evidence>
<proteinExistence type="inferred from homology"/>
<keyword evidence="4 9" id="KW-1003">Cell membrane</keyword>
<evidence type="ECO:0000256" key="5">
    <source>
        <dbReference type="ARBA" id="ARBA00022519"/>
    </source>
</evidence>
<dbReference type="InterPro" id="IPR058781">
    <property type="entry name" value="HH_AprE-like"/>
</dbReference>
<sequence length="467" mass="51671">MHELIDQRPDQSRALISAEGGSPTTLPPPVPVEQLLEAQVQAPPVGRIARMAMLTLGLTLVPFFGWATMTRMEQSVIATGQLIPEGRRKTVNLLEPGILRHLLVQEGSVVAEGQPLLQLDVTQAEATADQARTQYWGGRARMARLRAEQAEQRSFTFPEDVQRAAVDYPAVLNLLEAEKSLFAARWNTYDGQVAVQERAISQVQEQIAGVRGQRQAAEIQVRSTREQIAGLSRLLQQGFASRFTVLELQRTEASFSSAIQTALAQEGQLREQVAQAERQLATIRLTRLSDIATDLQTTEASTASALASLRAAQDILNRREVLAPEAGKITNIQTFTPGASIAAGQPILDIVPLRDRFVVEAQVLPTDIEQVVVGQRVNVRLTSYRMREMPVIPGHVIHVAADAQQNPQGVSYFVLRAEMDQAMLDRLPELRMNAGMPTEVYVLGERRTPLSYLWSPLRNSARRAFRD</sequence>
<keyword evidence="6" id="KW-0812">Transmembrane</keyword>
<evidence type="ECO:0000256" key="7">
    <source>
        <dbReference type="ARBA" id="ARBA00022989"/>
    </source>
</evidence>
<evidence type="ECO:0000313" key="14">
    <source>
        <dbReference type="Proteomes" id="UP001523392"/>
    </source>
</evidence>
<evidence type="ECO:0000256" key="1">
    <source>
        <dbReference type="ARBA" id="ARBA00004377"/>
    </source>
</evidence>
<dbReference type="RefSeq" id="WP_252953807.1">
    <property type="nucleotide sequence ID" value="NZ_JAFIRR010000084.1"/>
</dbReference>
<dbReference type="Gene3D" id="2.40.30.170">
    <property type="match status" value="1"/>
</dbReference>
<dbReference type="Proteomes" id="UP001523392">
    <property type="component" value="Unassembled WGS sequence"/>
</dbReference>
<dbReference type="PRINTS" id="PR01490">
    <property type="entry name" value="RTXTOXIND"/>
</dbReference>
<evidence type="ECO:0000256" key="3">
    <source>
        <dbReference type="ARBA" id="ARBA00022448"/>
    </source>
</evidence>
<comment type="caution">
    <text evidence="13">The sequence shown here is derived from an EMBL/GenBank/DDBJ whole genome shotgun (WGS) entry which is preliminary data.</text>
</comment>
<reference evidence="13 14" key="1">
    <citation type="submission" date="2021-12" db="EMBL/GenBank/DDBJ databases">
        <title>Siccirubricoccus leaddurans sp. nov., a high concentration Zn2+ tolerance bacterium.</title>
        <authorList>
            <person name="Cao Y."/>
        </authorList>
    </citation>
    <scope>NUCLEOTIDE SEQUENCE [LARGE SCALE GENOMIC DNA]</scope>
    <source>
        <strain evidence="13 14">KC 17139</strain>
    </source>
</reference>
<dbReference type="Pfam" id="PF25994">
    <property type="entry name" value="HH_AprE"/>
    <property type="match status" value="1"/>
</dbReference>
<dbReference type="InterPro" id="IPR058982">
    <property type="entry name" value="Beta-barrel_AprE"/>
</dbReference>
<keyword evidence="10" id="KW-0175">Coiled coil</keyword>
<keyword evidence="8" id="KW-0472">Membrane</keyword>
<feature type="domain" description="AprE-like beta-barrel" evidence="12">
    <location>
        <begin position="358"/>
        <end position="442"/>
    </location>
</feature>
<dbReference type="EMBL" id="JAFIRR010000084">
    <property type="protein sequence ID" value="MCO6417178.1"/>
    <property type="molecule type" value="Genomic_DNA"/>
</dbReference>
<comment type="similarity">
    <text evidence="2 9">Belongs to the membrane fusion protein (MFP) (TC 8.A.1) family.</text>
</comment>
<evidence type="ECO:0000313" key="13">
    <source>
        <dbReference type="EMBL" id="MCO6417178.1"/>
    </source>
</evidence>
<evidence type="ECO:0000256" key="4">
    <source>
        <dbReference type="ARBA" id="ARBA00022475"/>
    </source>
</evidence>
<gene>
    <name evidence="13" type="ORF">JYK14_13540</name>
</gene>
<protein>
    <recommendedName>
        <fullName evidence="9">Membrane fusion protein (MFP) family protein</fullName>
    </recommendedName>
</protein>
<dbReference type="Pfam" id="PF26002">
    <property type="entry name" value="Beta-barrel_AprE"/>
    <property type="match status" value="1"/>
</dbReference>
<dbReference type="Gene3D" id="2.40.50.100">
    <property type="match status" value="1"/>
</dbReference>
<keyword evidence="7" id="KW-1133">Transmembrane helix</keyword>
<keyword evidence="5 9" id="KW-0997">Cell inner membrane</keyword>
<comment type="subcellular location">
    <subcellularLocation>
        <location evidence="1 9">Cell inner membrane</location>
        <topology evidence="1 9">Single-pass membrane protein</topology>
    </subcellularLocation>
</comment>
<organism evidence="13 14">
    <name type="scientific">Siccirubricoccus soli</name>
    <dbReference type="NCBI Taxonomy" id="2899147"/>
    <lineage>
        <taxon>Bacteria</taxon>
        <taxon>Pseudomonadati</taxon>
        <taxon>Pseudomonadota</taxon>
        <taxon>Alphaproteobacteria</taxon>
        <taxon>Acetobacterales</taxon>
        <taxon>Roseomonadaceae</taxon>
        <taxon>Siccirubricoccus</taxon>
    </lineage>
</organism>
<dbReference type="InterPro" id="IPR010129">
    <property type="entry name" value="T1SS_HlyD"/>
</dbReference>
<name>A0ABT1D5H5_9PROT</name>
<dbReference type="InterPro" id="IPR050739">
    <property type="entry name" value="MFP"/>
</dbReference>
<accession>A0ABT1D5H5</accession>
<evidence type="ECO:0000259" key="12">
    <source>
        <dbReference type="Pfam" id="PF26002"/>
    </source>
</evidence>
<feature type="coiled-coil region" evidence="10">
    <location>
        <begin position="259"/>
        <end position="286"/>
    </location>
</feature>
<evidence type="ECO:0000256" key="6">
    <source>
        <dbReference type="ARBA" id="ARBA00022692"/>
    </source>
</evidence>